<dbReference type="AlphaFoldDB" id="A0A0F9LR25"/>
<reference evidence="1" key="1">
    <citation type="journal article" date="2015" name="Nature">
        <title>Complex archaea that bridge the gap between prokaryotes and eukaryotes.</title>
        <authorList>
            <person name="Spang A."/>
            <person name="Saw J.H."/>
            <person name="Jorgensen S.L."/>
            <person name="Zaremba-Niedzwiedzka K."/>
            <person name="Martijn J."/>
            <person name="Lind A.E."/>
            <person name="van Eijk R."/>
            <person name="Schleper C."/>
            <person name="Guy L."/>
            <person name="Ettema T.J."/>
        </authorList>
    </citation>
    <scope>NUCLEOTIDE SEQUENCE</scope>
</reference>
<evidence type="ECO:0000313" key="1">
    <source>
        <dbReference type="EMBL" id="KKM95833.1"/>
    </source>
</evidence>
<dbReference type="EMBL" id="LAZR01005957">
    <property type="protein sequence ID" value="KKM95833.1"/>
    <property type="molecule type" value="Genomic_DNA"/>
</dbReference>
<comment type="caution">
    <text evidence="1">The sequence shown here is derived from an EMBL/GenBank/DDBJ whole genome shotgun (WGS) entry which is preliminary data.</text>
</comment>
<proteinExistence type="predicted"/>
<protein>
    <submittedName>
        <fullName evidence="1">Uncharacterized protein</fullName>
    </submittedName>
</protein>
<organism evidence="1">
    <name type="scientific">marine sediment metagenome</name>
    <dbReference type="NCBI Taxonomy" id="412755"/>
    <lineage>
        <taxon>unclassified sequences</taxon>
        <taxon>metagenomes</taxon>
        <taxon>ecological metagenomes</taxon>
    </lineage>
</organism>
<gene>
    <name evidence="1" type="ORF">LCGC14_1184300</name>
</gene>
<accession>A0A0F9LR25</accession>
<sequence>MKIETREEFLKFFSFLSEAQESKLERGMERVQLEGGQWMVAHAAHRCEGDVCCIHNPTDHHMREWPQHWRDDAGKMERICPHGIGHPDPDDMTFQLSGIGVEKRWIGIHGCDGCCSPSKEDFCECGHCDMTDQELERGCFVPKED</sequence>
<name>A0A0F9LR25_9ZZZZ</name>